<evidence type="ECO:0000313" key="12">
    <source>
        <dbReference type="EMBL" id="KAG7374107.1"/>
    </source>
</evidence>
<name>A0A9K3M553_9STRA</name>
<dbReference type="PROSITE" id="PS00108">
    <property type="entry name" value="PROTEIN_KINASE_ST"/>
    <property type="match status" value="1"/>
</dbReference>
<dbReference type="InterPro" id="IPR000719">
    <property type="entry name" value="Prot_kinase_dom"/>
</dbReference>
<dbReference type="PROSITE" id="PS50011">
    <property type="entry name" value="PROTEIN_KINASE_DOM"/>
    <property type="match status" value="1"/>
</dbReference>
<evidence type="ECO:0000256" key="4">
    <source>
        <dbReference type="ARBA" id="ARBA00022741"/>
    </source>
</evidence>
<comment type="catalytic activity">
    <reaction evidence="8">
        <text>L-threonyl-[protein] + ATP = O-phospho-L-threonyl-[protein] + ADP + H(+)</text>
        <dbReference type="Rhea" id="RHEA:46608"/>
        <dbReference type="Rhea" id="RHEA-COMP:11060"/>
        <dbReference type="Rhea" id="RHEA-COMP:11605"/>
        <dbReference type="ChEBI" id="CHEBI:15378"/>
        <dbReference type="ChEBI" id="CHEBI:30013"/>
        <dbReference type="ChEBI" id="CHEBI:30616"/>
        <dbReference type="ChEBI" id="CHEBI:61977"/>
        <dbReference type="ChEBI" id="CHEBI:456216"/>
        <dbReference type="EC" id="2.7.11.21"/>
    </reaction>
</comment>
<reference evidence="12" key="1">
    <citation type="journal article" date="2021" name="Sci. Rep.">
        <title>Diploid genomic architecture of Nitzschia inconspicua, an elite biomass production diatom.</title>
        <authorList>
            <person name="Oliver A."/>
            <person name="Podell S."/>
            <person name="Pinowska A."/>
            <person name="Traller J.C."/>
            <person name="Smith S.R."/>
            <person name="McClure R."/>
            <person name="Beliaev A."/>
            <person name="Bohutskyi P."/>
            <person name="Hill E.A."/>
            <person name="Rabines A."/>
            <person name="Zheng H."/>
            <person name="Allen L.Z."/>
            <person name="Kuo A."/>
            <person name="Grigoriev I.V."/>
            <person name="Allen A.E."/>
            <person name="Hazlebeck D."/>
            <person name="Allen E.E."/>
        </authorList>
    </citation>
    <scope>NUCLEOTIDE SEQUENCE</scope>
    <source>
        <strain evidence="12">Hildebrandi</strain>
    </source>
</reference>
<organism evidence="12 13">
    <name type="scientific">Nitzschia inconspicua</name>
    <dbReference type="NCBI Taxonomy" id="303405"/>
    <lineage>
        <taxon>Eukaryota</taxon>
        <taxon>Sar</taxon>
        <taxon>Stramenopiles</taxon>
        <taxon>Ochrophyta</taxon>
        <taxon>Bacillariophyta</taxon>
        <taxon>Bacillariophyceae</taxon>
        <taxon>Bacillariophycidae</taxon>
        <taxon>Bacillariales</taxon>
        <taxon>Bacillariaceae</taxon>
        <taxon>Nitzschia</taxon>
    </lineage>
</organism>
<dbReference type="FunFam" id="3.30.200.20:FF:000091">
    <property type="entry name" value="Serine/threonine-protein kinase PLK"/>
    <property type="match status" value="1"/>
</dbReference>
<dbReference type="Pfam" id="PF00069">
    <property type="entry name" value="Pkinase"/>
    <property type="match status" value="1"/>
</dbReference>
<feature type="binding site" evidence="7">
    <location>
        <position position="185"/>
    </location>
    <ligand>
        <name>ATP</name>
        <dbReference type="ChEBI" id="CHEBI:30616"/>
    </ligand>
</feature>
<evidence type="ECO:0000256" key="5">
    <source>
        <dbReference type="ARBA" id="ARBA00022777"/>
    </source>
</evidence>
<dbReference type="InterPro" id="IPR008271">
    <property type="entry name" value="Ser/Thr_kinase_AS"/>
</dbReference>
<dbReference type="GO" id="GO:0004674">
    <property type="term" value="F:protein serine/threonine kinase activity"/>
    <property type="evidence" value="ECO:0007669"/>
    <property type="project" value="UniProtKB-KW"/>
</dbReference>
<dbReference type="AlphaFoldDB" id="A0A9K3M553"/>
<feature type="compositionally biased region" description="Polar residues" evidence="9">
    <location>
        <begin position="120"/>
        <end position="131"/>
    </location>
</feature>
<comment type="similarity">
    <text evidence="8">Belongs to the protein kinase superfamily. Ser/Thr protein kinase family. CDC5/Polo subfamily.</text>
</comment>
<feature type="compositionally biased region" description="Basic and acidic residues" evidence="9">
    <location>
        <begin position="473"/>
        <end position="491"/>
    </location>
</feature>
<feature type="compositionally biased region" description="Low complexity" evidence="9">
    <location>
        <begin position="439"/>
        <end position="454"/>
    </location>
</feature>
<keyword evidence="3" id="KW-0677">Repeat</keyword>
<evidence type="ECO:0000256" key="8">
    <source>
        <dbReference type="RuleBase" id="RU361162"/>
    </source>
</evidence>
<evidence type="ECO:0000256" key="9">
    <source>
        <dbReference type="SAM" id="MobiDB-lite"/>
    </source>
</evidence>
<dbReference type="CDD" id="cd13117">
    <property type="entry name" value="POLO_box_2"/>
    <property type="match status" value="1"/>
</dbReference>
<dbReference type="GO" id="GO:0005524">
    <property type="term" value="F:ATP binding"/>
    <property type="evidence" value="ECO:0007669"/>
    <property type="project" value="UniProtKB-UniRule"/>
</dbReference>
<keyword evidence="6 7" id="KW-0067">ATP-binding</keyword>
<evidence type="ECO:0000313" key="13">
    <source>
        <dbReference type="Proteomes" id="UP000693970"/>
    </source>
</evidence>
<dbReference type="SMART" id="SM00220">
    <property type="entry name" value="S_TKc"/>
    <property type="match status" value="1"/>
</dbReference>
<dbReference type="InterPro" id="IPR000959">
    <property type="entry name" value="POLO_box_dom"/>
</dbReference>
<feature type="domain" description="Protein kinase" evidence="10">
    <location>
        <begin position="156"/>
        <end position="414"/>
    </location>
</feature>
<dbReference type="EMBL" id="JAGRRH010000001">
    <property type="protein sequence ID" value="KAG7374107.1"/>
    <property type="molecule type" value="Genomic_DNA"/>
</dbReference>
<keyword evidence="2 8" id="KW-0808">Transferase</keyword>
<keyword evidence="5 8" id="KW-0418">Kinase</keyword>
<dbReference type="CDD" id="cd14099">
    <property type="entry name" value="STKc_PLK"/>
    <property type="match status" value="1"/>
</dbReference>
<feature type="domain" description="POLO box" evidence="11">
    <location>
        <begin position="626"/>
        <end position="715"/>
    </location>
</feature>
<dbReference type="GO" id="GO:0005634">
    <property type="term" value="C:nucleus"/>
    <property type="evidence" value="ECO:0007669"/>
    <property type="project" value="TreeGrafter"/>
</dbReference>
<keyword evidence="13" id="KW-1185">Reference proteome</keyword>
<evidence type="ECO:0000256" key="6">
    <source>
        <dbReference type="ARBA" id="ARBA00022840"/>
    </source>
</evidence>
<dbReference type="PROSITE" id="PS00107">
    <property type="entry name" value="PROTEIN_KINASE_ATP"/>
    <property type="match status" value="1"/>
</dbReference>
<dbReference type="Pfam" id="PF00659">
    <property type="entry name" value="POLO_box"/>
    <property type="match status" value="2"/>
</dbReference>
<feature type="region of interest" description="Disordered" evidence="9">
    <location>
        <begin position="59"/>
        <end position="138"/>
    </location>
</feature>
<dbReference type="InterPro" id="IPR033695">
    <property type="entry name" value="POLO_box_2"/>
</dbReference>
<evidence type="ECO:0000259" key="11">
    <source>
        <dbReference type="PROSITE" id="PS50078"/>
    </source>
</evidence>
<dbReference type="PANTHER" id="PTHR24345">
    <property type="entry name" value="SERINE/THREONINE-PROTEIN KINASE PLK"/>
    <property type="match status" value="1"/>
</dbReference>
<dbReference type="PROSITE" id="PS50078">
    <property type="entry name" value="POLO_BOX"/>
    <property type="match status" value="2"/>
</dbReference>
<proteinExistence type="inferred from homology"/>
<evidence type="ECO:0000256" key="2">
    <source>
        <dbReference type="ARBA" id="ARBA00022679"/>
    </source>
</evidence>
<feature type="compositionally biased region" description="Polar residues" evidence="9">
    <location>
        <begin position="22"/>
        <end position="43"/>
    </location>
</feature>
<dbReference type="FunFam" id="3.30.1120.30:FF:000013">
    <property type="entry name" value="Serine/threonine-protein kinase PLK"/>
    <property type="match status" value="1"/>
</dbReference>
<dbReference type="OrthoDB" id="408964at2759"/>
<feature type="compositionally biased region" description="Low complexity" evidence="9">
    <location>
        <begin position="8"/>
        <end position="17"/>
    </location>
</feature>
<dbReference type="Proteomes" id="UP000693970">
    <property type="component" value="Unassembled WGS sequence"/>
</dbReference>
<feature type="region of interest" description="Disordered" evidence="9">
    <location>
        <begin position="436"/>
        <end position="497"/>
    </location>
</feature>
<evidence type="ECO:0000256" key="1">
    <source>
        <dbReference type="ARBA" id="ARBA00022527"/>
    </source>
</evidence>
<dbReference type="CDD" id="cd13118">
    <property type="entry name" value="POLO_box_1"/>
    <property type="match status" value="1"/>
</dbReference>
<sequence>MNNGGASGKLFSSSSSGRHPLQSRNPNTIGTHGSFSNNSSTEEYNSKDMAALNRLSNLESSQNENNRRLQNSGNSHINNRSSTQNLSRNHSGHVRRCGSANELREGSELNLPQVPRPNVTKRSNSLPSTSPADEDSVVIEEKRRRVNGEGYTLHRYLRGRLLGKGGFAKVYLCTALDTNKAYAIKIVPKANLTKARARQKLQAEIKIHRTLKHKNVCEYKHFFEDRENCYILLELCHNQSMNEMIKRRKRLTEPEVRYFMNQLLESIKYLHDQLVIHRDLKLGNLFLDKHLNIKVGDLGLATKLESADEKRKTICGTPNYIAPEVIQGDRATRGHSFEVDIWSMGVIMFTCLVGKPPYEAKDVKATYQRILANEYKFPIDVPISNDAKDLIYCMLQSKPSDRPTLKEIGNHPFFTANSIPVALPSNATHVAPKTDFMDSTSSVSSGYSSKMSSSRPALPKSNSSRRPFGARDANVDMHAQRNEEKTEKKMAPVEAAPEPKCAPNPIMDMQGAVKNAWSAVVNAATATTSTPQSTASRGFQVFDESESRVVKQQQDLVARTSKLDIQSPRDYPTTPMTTAESDALTLNNMVDRISTVLDVVSRRSYSNISPDSPSLAAFTSGGPNKWVSRYVDYTSKYGLGYLLNDGSSGVYFNDSSKTVLEAKGDHFQYIERKKADGESPRRCEPVVASHTLTQYPDSLNKKVTLLKHFRNYLLEQQQKSEDTNEFFESFSREFSTGQEMVYLKKWVRTKHAIFFRLSDQTVQIVFYDHTEILLTPDERHITYVDKSKSRSTYYLTDELVGCKEDIAKRLRYTKEILQQLVSGTKR</sequence>
<keyword evidence="4 7" id="KW-0547">Nucleotide-binding</keyword>
<feature type="domain" description="POLO box" evidence="11">
    <location>
        <begin position="742"/>
        <end position="822"/>
    </location>
</feature>
<dbReference type="InterPro" id="IPR017441">
    <property type="entry name" value="Protein_kinase_ATP_BS"/>
</dbReference>
<feature type="region of interest" description="Disordered" evidence="9">
    <location>
        <begin position="1"/>
        <end position="43"/>
    </location>
</feature>
<dbReference type="InterPro" id="IPR033701">
    <property type="entry name" value="POLO_box_1"/>
</dbReference>
<evidence type="ECO:0000256" key="3">
    <source>
        <dbReference type="ARBA" id="ARBA00022737"/>
    </source>
</evidence>
<comment type="caution">
    <text evidence="12">The sequence shown here is derived from an EMBL/GenBank/DDBJ whole genome shotgun (WGS) entry which is preliminary data.</text>
</comment>
<dbReference type="FunFam" id="1.10.510.10:FF:000571">
    <property type="entry name" value="Maternal embryonic leucine zipper kinase"/>
    <property type="match status" value="1"/>
</dbReference>
<reference evidence="12" key="2">
    <citation type="submission" date="2021-04" db="EMBL/GenBank/DDBJ databases">
        <authorList>
            <person name="Podell S."/>
        </authorList>
    </citation>
    <scope>NUCLEOTIDE SEQUENCE</scope>
    <source>
        <strain evidence="12">Hildebrandi</strain>
    </source>
</reference>
<protein>
    <recommendedName>
        <fullName evidence="8">Serine/threonine-protein kinase PLK</fullName>
        <ecNumber evidence="8">2.7.11.21</ecNumber>
    </recommendedName>
    <alternativeName>
        <fullName evidence="8">Polo-like kinase</fullName>
    </alternativeName>
</protein>
<evidence type="ECO:0000256" key="7">
    <source>
        <dbReference type="PROSITE-ProRule" id="PRU10141"/>
    </source>
</evidence>
<evidence type="ECO:0000259" key="10">
    <source>
        <dbReference type="PROSITE" id="PS50011"/>
    </source>
</evidence>
<gene>
    <name evidence="12" type="ORF">IV203_013202</name>
</gene>
<dbReference type="PANTHER" id="PTHR24345:SF0">
    <property type="entry name" value="CELL CYCLE SERINE_THREONINE-PROTEIN KINASE CDC5_MSD2"/>
    <property type="match status" value="1"/>
</dbReference>
<accession>A0A9K3M553</accession>
<dbReference type="EC" id="2.7.11.21" evidence="8"/>
<feature type="compositionally biased region" description="Polar residues" evidence="9">
    <location>
        <begin position="69"/>
        <end position="89"/>
    </location>
</feature>
<keyword evidence="1 8" id="KW-0723">Serine/threonine-protein kinase</keyword>